<reference evidence="2" key="1">
    <citation type="submission" date="2022-05" db="EMBL/GenBank/DDBJ databases">
        <title>Sphingomonas sp. strain RP10 Genome sequencing and assembly.</title>
        <authorList>
            <person name="Kim I."/>
        </authorList>
    </citation>
    <scope>NUCLEOTIDE SEQUENCE</scope>
    <source>
        <strain evidence="2">RP10</strain>
    </source>
</reference>
<name>A0A9X2HQ32_9SPHN</name>
<evidence type="ECO:0000313" key="2">
    <source>
        <dbReference type="EMBL" id="MCP3733349.1"/>
    </source>
</evidence>
<sequence length="67" mass="7489">MRRARPVLLSIGVLLTLVGLLWIGQGLGYVHWPQSSFMLDQRPWADRGAALAVAGLLLILVARRLRR</sequence>
<dbReference type="AlphaFoldDB" id="A0A9X2HQ32"/>
<feature type="transmembrane region" description="Helical" evidence="1">
    <location>
        <begin position="7"/>
        <end position="24"/>
    </location>
</feature>
<evidence type="ECO:0000256" key="1">
    <source>
        <dbReference type="SAM" id="Phobius"/>
    </source>
</evidence>
<keyword evidence="3" id="KW-1185">Reference proteome</keyword>
<feature type="transmembrane region" description="Helical" evidence="1">
    <location>
        <begin position="44"/>
        <end position="62"/>
    </location>
</feature>
<accession>A0A9X2HQ32</accession>
<dbReference type="RefSeq" id="WP_254287351.1">
    <property type="nucleotide sequence ID" value="NZ_JAMLDY010000001.1"/>
</dbReference>
<organism evidence="2 3">
    <name type="scientific">Sphingomonas liriopis</name>
    <dbReference type="NCBI Taxonomy" id="2949094"/>
    <lineage>
        <taxon>Bacteria</taxon>
        <taxon>Pseudomonadati</taxon>
        <taxon>Pseudomonadota</taxon>
        <taxon>Alphaproteobacteria</taxon>
        <taxon>Sphingomonadales</taxon>
        <taxon>Sphingomonadaceae</taxon>
        <taxon>Sphingomonas</taxon>
    </lineage>
</organism>
<protein>
    <submittedName>
        <fullName evidence="2">Uncharacterized protein</fullName>
    </submittedName>
</protein>
<keyword evidence="1" id="KW-1133">Transmembrane helix</keyword>
<keyword evidence="1" id="KW-0472">Membrane</keyword>
<evidence type="ECO:0000313" key="3">
    <source>
        <dbReference type="Proteomes" id="UP001139486"/>
    </source>
</evidence>
<dbReference type="Proteomes" id="UP001139486">
    <property type="component" value="Unassembled WGS sequence"/>
</dbReference>
<keyword evidence="1" id="KW-0812">Transmembrane</keyword>
<dbReference type="EMBL" id="JAMLDY010000001">
    <property type="protein sequence ID" value="MCP3733349.1"/>
    <property type="molecule type" value="Genomic_DNA"/>
</dbReference>
<gene>
    <name evidence="2" type="ORF">M9979_00420</name>
</gene>
<comment type="caution">
    <text evidence="2">The sequence shown here is derived from an EMBL/GenBank/DDBJ whole genome shotgun (WGS) entry which is preliminary data.</text>
</comment>
<proteinExistence type="predicted"/>